<dbReference type="KEGG" id="bsc:COCSADRAFT_310717"/>
<evidence type="ECO:0000313" key="2">
    <source>
        <dbReference type="Proteomes" id="UP000016934"/>
    </source>
</evidence>
<dbReference type="Proteomes" id="UP000016934">
    <property type="component" value="Unassembled WGS sequence"/>
</dbReference>
<keyword evidence="2" id="KW-1185">Reference proteome</keyword>
<dbReference type="GeneID" id="19136374"/>
<reference evidence="1 2" key="1">
    <citation type="journal article" date="2012" name="PLoS Pathog.">
        <title>Diverse lifestyles and strategies of plant pathogenesis encoded in the genomes of eighteen Dothideomycetes fungi.</title>
        <authorList>
            <person name="Ohm R.A."/>
            <person name="Feau N."/>
            <person name="Henrissat B."/>
            <person name="Schoch C.L."/>
            <person name="Horwitz B.A."/>
            <person name="Barry K.W."/>
            <person name="Condon B.J."/>
            <person name="Copeland A.C."/>
            <person name="Dhillon B."/>
            <person name="Glaser F."/>
            <person name="Hesse C.N."/>
            <person name="Kosti I."/>
            <person name="LaButti K."/>
            <person name="Lindquist E.A."/>
            <person name="Lucas S."/>
            <person name="Salamov A.A."/>
            <person name="Bradshaw R.E."/>
            <person name="Ciuffetti L."/>
            <person name="Hamelin R.C."/>
            <person name="Kema G.H.J."/>
            <person name="Lawrence C."/>
            <person name="Scott J.A."/>
            <person name="Spatafora J.W."/>
            <person name="Turgeon B.G."/>
            <person name="de Wit P.J.G.M."/>
            <person name="Zhong S."/>
            <person name="Goodwin S.B."/>
            <person name="Grigoriev I.V."/>
        </authorList>
    </citation>
    <scope>NUCLEOTIDE SEQUENCE [LARGE SCALE GENOMIC DNA]</scope>
    <source>
        <strain evidence="2">ND90Pr / ATCC 201652</strain>
    </source>
</reference>
<gene>
    <name evidence="1" type="ORF">COCSADRAFT_310717</name>
</gene>
<organism evidence="1 2">
    <name type="scientific">Cochliobolus sativus (strain ND90Pr / ATCC 201652)</name>
    <name type="common">Common root rot and spot blotch fungus</name>
    <name type="synonym">Bipolaris sorokiniana</name>
    <dbReference type="NCBI Taxonomy" id="665912"/>
    <lineage>
        <taxon>Eukaryota</taxon>
        <taxon>Fungi</taxon>
        <taxon>Dikarya</taxon>
        <taxon>Ascomycota</taxon>
        <taxon>Pezizomycotina</taxon>
        <taxon>Dothideomycetes</taxon>
        <taxon>Pleosporomycetidae</taxon>
        <taxon>Pleosporales</taxon>
        <taxon>Pleosporineae</taxon>
        <taxon>Pleosporaceae</taxon>
        <taxon>Bipolaris</taxon>
    </lineage>
</organism>
<dbReference type="RefSeq" id="XP_007698923.1">
    <property type="nucleotide sequence ID" value="XM_007700733.1"/>
</dbReference>
<name>M2TAG5_COCSN</name>
<sequence length="138" mass="14576">MVEGWAGARGVIGHVACPEALSDARACNPCPQSWRSRVVGAVDCFSPPCSLALFLSLFFFFHLSDPVVVVCVEAAVPAQYPTSTAQHCTAPQHPVAARTPHPGCVSLRQPGLILVSARLPANSALNAAIQRRGRAYAD</sequence>
<dbReference type="EMBL" id="KB445641">
    <property type="protein sequence ID" value="EMD65897.1"/>
    <property type="molecule type" value="Genomic_DNA"/>
</dbReference>
<reference evidence="2" key="2">
    <citation type="journal article" date="2013" name="PLoS Genet.">
        <title>Comparative genome structure, secondary metabolite, and effector coding capacity across Cochliobolus pathogens.</title>
        <authorList>
            <person name="Condon B.J."/>
            <person name="Leng Y."/>
            <person name="Wu D."/>
            <person name="Bushley K.E."/>
            <person name="Ohm R.A."/>
            <person name="Otillar R."/>
            <person name="Martin J."/>
            <person name="Schackwitz W."/>
            <person name="Grimwood J."/>
            <person name="MohdZainudin N."/>
            <person name="Xue C."/>
            <person name="Wang R."/>
            <person name="Manning V.A."/>
            <person name="Dhillon B."/>
            <person name="Tu Z.J."/>
            <person name="Steffenson B.J."/>
            <person name="Salamov A."/>
            <person name="Sun H."/>
            <person name="Lowry S."/>
            <person name="LaButti K."/>
            <person name="Han J."/>
            <person name="Copeland A."/>
            <person name="Lindquist E."/>
            <person name="Barry K."/>
            <person name="Schmutz J."/>
            <person name="Baker S.E."/>
            <person name="Ciuffetti L.M."/>
            <person name="Grigoriev I.V."/>
            <person name="Zhong S."/>
            <person name="Turgeon B.G."/>
        </authorList>
    </citation>
    <scope>NUCLEOTIDE SEQUENCE [LARGE SCALE GENOMIC DNA]</scope>
    <source>
        <strain evidence="2">ND90Pr / ATCC 201652</strain>
    </source>
</reference>
<evidence type="ECO:0000313" key="1">
    <source>
        <dbReference type="EMBL" id="EMD65897.1"/>
    </source>
</evidence>
<dbReference type="HOGENOM" id="CLU_1855105_0_0_1"/>
<accession>M2TAG5</accession>
<protein>
    <submittedName>
        <fullName evidence="1">Uncharacterized protein</fullName>
    </submittedName>
</protein>
<proteinExistence type="predicted"/>
<dbReference type="AlphaFoldDB" id="M2TAG5"/>